<evidence type="ECO:0000313" key="1">
    <source>
        <dbReference type="EMBL" id="DAE29172.1"/>
    </source>
</evidence>
<name>A0A8S5RDX8_9VIRU</name>
<protein>
    <submittedName>
        <fullName evidence="1">Uncharacterized protein</fullName>
    </submittedName>
</protein>
<proteinExistence type="predicted"/>
<accession>A0A8S5RDX8</accession>
<reference evidence="1" key="1">
    <citation type="journal article" date="2021" name="Proc. Natl. Acad. Sci. U.S.A.">
        <title>A Catalog of Tens of Thousands of Viruses from Human Metagenomes Reveals Hidden Associations with Chronic Diseases.</title>
        <authorList>
            <person name="Tisza M.J."/>
            <person name="Buck C.B."/>
        </authorList>
    </citation>
    <scope>NUCLEOTIDE SEQUENCE</scope>
    <source>
        <strain evidence="1">Ctx9V1</strain>
    </source>
</reference>
<sequence length="109" mass="13086">MKFNNNRSIWGDTSEEILDWWFTKYAKDNVVLPRDSRNTITNGSDNLTFDYNQKITDYMRLYGNKFQQNLGEVESDWYWRLLKNYFGTLLNNAQDYIEQNPDNPMNPVL</sequence>
<organism evidence="1">
    <name type="scientific">virus sp. ctx9V1</name>
    <dbReference type="NCBI Taxonomy" id="2828001"/>
    <lineage>
        <taxon>Viruses</taxon>
    </lineage>
</organism>
<dbReference type="EMBL" id="BK059093">
    <property type="protein sequence ID" value="DAE29172.1"/>
    <property type="molecule type" value="Genomic_DNA"/>
</dbReference>